<gene>
    <name evidence="5" type="primary">Tmem273</name>
</gene>
<keyword evidence="4" id="KW-1185">Reference proteome</keyword>
<evidence type="ECO:0000256" key="1">
    <source>
        <dbReference type="SAM" id="MobiDB-lite"/>
    </source>
</evidence>
<feature type="chain" id="PRO_5028288911" evidence="3">
    <location>
        <begin position="21"/>
        <end position="95"/>
    </location>
</feature>
<evidence type="ECO:0000313" key="4">
    <source>
        <dbReference type="Proteomes" id="UP000515126"/>
    </source>
</evidence>
<keyword evidence="2 5" id="KW-0812">Transmembrane</keyword>
<keyword evidence="2" id="KW-1133">Transmembrane helix</keyword>
<keyword evidence="3" id="KW-0732">Signal</keyword>
<protein>
    <submittedName>
        <fullName evidence="5">Transmembrane protein 273</fullName>
    </submittedName>
</protein>
<name>A0A6P5R7E2_MUSCR</name>
<feature type="transmembrane region" description="Helical" evidence="2">
    <location>
        <begin position="36"/>
        <end position="55"/>
    </location>
</feature>
<proteinExistence type="predicted"/>
<dbReference type="PANTHER" id="PTHR37857">
    <property type="entry name" value="TRANSMEMBRANE PROTEIN 273"/>
    <property type="match status" value="1"/>
</dbReference>
<dbReference type="Pfam" id="PF14986">
    <property type="entry name" value="DUF4514"/>
    <property type="match status" value="1"/>
</dbReference>
<sequence>MSSGIPLLRALLFLLGIGGAQVLATGKPAETEIDFKYAVIGMAVGVAISAGFLALKICMIRRHLSDNDSAGLKNTPQDTILLKKKSPRDARETEL</sequence>
<dbReference type="Proteomes" id="UP000515126">
    <property type="component" value="Chromosome 14"/>
</dbReference>
<dbReference type="CTD" id="170371"/>
<feature type="region of interest" description="Disordered" evidence="1">
    <location>
        <begin position="67"/>
        <end position="95"/>
    </location>
</feature>
<keyword evidence="2" id="KW-0472">Membrane</keyword>
<feature type="signal peptide" evidence="3">
    <location>
        <begin position="1"/>
        <end position="20"/>
    </location>
</feature>
<dbReference type="PANTHER" id="PTHR37857:SF1">
    <property type="entry name" value="TRANSMEMBRANE PROTEIN 273"/>
    <property type="match status" value="1"/>
</dbReference>
<dbReference type="KEGG" id="mcal:110309857"/>
<accession>A0A6P5R7E2</accession>
<dbReference type="AlphaFoldDB" id="A0A6P5R7E2"/>
<dbReference type="InterPro" id="IPR029395">
    <property type="entry name" value="DUF4514"/>
</dbReference>
<reference evidence="5" key="1">
    <citation type="submission" date="2025-08" db="UniProtKB">
        <authorList>
            <consortium name="RefSeq"/>
        </authorList>
    </citation>
    <scope>IDENTIFICATION</scope>
</reference>
<evidence type="ECO:0000256" key="3">
    <source>
        <dbReference type="SAM" id="SignalP"/>
    </source>
</evidence>
<evidence type="ECO:0000313" key="5">
    <source>
        <dbReference type="RefSeq" id="XP_021038249.1"/>
    </source>
</evidence>
<organism evidence="4 5">
    <name type="scientific">Mus caroli</name>
    <name type="common">Ryukyu mouse</name>
    <name type="synonym">Ricefield mouse</name>
    <dbReference type="NCBI Taxonomy" id="10089"/>
    <lineage>
        <taxon>Eukaryota</taxon>
        <taxon>Metazoa</taxon>
        <taxon>Chordata</taxon>
        <taxon>Craniata</taxon>
        <taxon>Vertebrata</taxon>
        <taxon>Euteleostomi</taxon>
        <taxon>Mammalia</taxon>
        <taxon>Eutheria</taxon>
        <taxon>Euarchontoglires</taxon>
        <taxon>Glires</taxon>
        <taxon>Rodentia</taxon>
        <taxon>Myomorpha</taxon>
        <taxon>Muroidea</taxon>
        <taxon>Muridae</taxon>
        <taxon>Murinae</taxon>
        <taxon>Mus</taxon>
        <taxon>Mus</taxon>
    </lineage>
</organism>
<dbReference type="RefSeq" id="XP_021038249.1">
    <property type="nucleotide sequence ID" value="XM_021182590.1"/>
</dbReference>
<evidence type="ECO:0000256" key="2">
    <source>
        <dbReference type="SAM" id="Phobius"/>
    </source>
</evidence>
<dbReference type="GeneID" id="110309857"/>